<evidence type="ECO:0000259" key="2">
    <source>
        <dbReference type="Pfam" id="PF16537"/>
    </source>
</evidence>
<feature type="region of interest" description="Disordered" evidence="1">
    <location>
        <begin position="130"/>
        <end position="183"/>
    </location>
</feature>
<feature type="domain" description="Type II secretion system protein GspB C-terminal" evidence="2">
    <location>
        <begin position="227"/>
        <end position="284"/>
    </location>
</feature>
<reference evidence="3 4" key="1">
    <citation type="submission" date="2024-09" db="EMBL/GenBank/DDBJ databases">
        <authorList>
            <person name="Sun Q."/>
            <person name="Mori K."/>
        </authorList>
    </citation>
    <scope>NUCLEOTIDE SEQUENCE [LARGE SCALE GENOMIC DNA]</scope>
    <source>
        <strain evidence="3 4">CCM 7792</strain>
    </source>
</reference>
<feature type="compositionally biased region" description="Low complexity" evidence="1">
    <location>
        <begin position="155"/>
        <end position="168"/>
    </location>
</feature>
<organism evidence="3 4">
    <name type="scientific">Massilia consociata</name>
    <dbReference type="NCBI Taxonomy" id="760117"/>
    <lineage>
        <taxon>Bacteria</taxon>
        <taxon>Pseudomonadati</taxon>
        <taxon>Pseudomonadota</taxon>
        <taxon>Betaproteobacteria</taxon>
        <taxon>Burkholderiales</taxon>
        <taxon>Oxalobacteraceae</taxon>
        <taxon>Telluria group</taxon>
        <taxon>Massilia</taxon>
    </lineage>
</organism>
<protein>
    <submittedName>
        <fullName evidence="3">General secretion pathway protein GspB</fullName>
    </submittedName>
</protein>
<dbReference type="EMBL" id="JBHLWP010000003">
    <property type="protein sequence ID" value="MFC0250741.1"/>
    <property type="molecule type" value="Genomic_DNA"/>
</dbReference>
<evidence type="ECO:0000256" key="1">
    <source>
        <dbReference type="SAM" id="MobiDB-lite"/>
    </source>
</evidence>
<evidence type="ECO:0000313" key="4">
    <source>
        <dbReference type="Proteomes" id="UP001589773"/>
    </source>
</evidence>
<evidence type="ECO:0000313" key="3">
    <source>
        <dbReference type="EMBL" id="MFC0250741.1"/>
    </source>
</evidence>
<dbReference type="Proteomes" id="UP001589773">
    <property type="component" value="Unassembled WGS sequence"/>
</dbReference>
<proteinExistence type="predicted"/>
<comment type="caution">
    <text evidence="3">The sequence shown here is derived from an EMBL/GenBank/DDBJ whole genome shotgun (WGS) entry which is preliminary data.</text>
</comment>
<keyword evidence="4" id="KW-1185">Reference proteome</keyword>
<gene>
    <name evidence="3" type="ORF">ACFFJK_02465</name>
</gene>
<accession>A0ABV6FB27</accession>
<sequence length="286" mass="28671">MSYILEALKKAQAERQLGSAPTIHAPMPSYAPPAAPSSRKPLLAGLGAGAAVVALGAVFLMRQPAPPPAVPGPAQQVASAAVPGASTPATPVPEAPAAPVVASAPEMAAPAVSAPAAPAAVAGPVRTEPASLAKAPAPVKPKEAPVAEPPRRADAVAAASARPRAPASAPAPAPAPEASRPGPAPVAAQVVAVPDAPPAAVAAAPVQAADDNIGPLQSLPEAVQRELPRVSFGGYIYSPNPAERLLLVDKMLRREGEEVAPGLVLERLLPKAAIMNFRGYRYRVAY</sequence>
<name>A0ABV6FB27_9BURK</name>
<dbReference type="InterPro" id="IPR032389">
    <property type="entry name" value="GspB_C"/>
</dbReference>
<dbReference type="RefSeq" id="WP_379677503.1">
    <property type="nucleotide sequence ID" value="NZ_JBHLWP010000003.1"/>
</dbReference>
<dbReference type="Pfam" id="PF16537">
    <property type="entry name" value="T2SSB"/>
    <property type="match status" value="1"/>
</dbReference>
<feature type="compositionally biased region" description="Basic and acidic residues" evidence="1">
    <location>
        <begin position="140"/>
        <end position="154"/>
    </location>
</feature>